<evidence type="ECO:0000313" key="3">
    <source>
        <dbReference type="Proteomes" id="UP001066276"/>
    </source>
</evidence>
<feature type="compositionally biased region" description="Low complexity" evidence="1">
    <location>
        <begin position="12"/>
        <end position="21"/>
    </location>
</feature>
<accession>A0AAV7SMW7</accession>
<dbReference type="AlphaFoldDB" id="A0AAV7SMW7"/>
<evidence type="ECO:0000256" key="1">
    <source>
        <dbReference type="SAM" id="MobiDB-lite"/>
    </source>
</evidence>
<organism evidence="2 3">
    <name type="scientific">Pleurodeles waltl</name>
    <name type="common">Iberian ribbed newt</name>
    <dbReference type="NCBI Taxonomy" id="8319"/>
    <lineage>
        <taxon>Eukaryota</taxon>
        <taxon>Metazoa</taxon>
        <taxon>Chordata</taxon>
        <taxon>Craniata</taxon>
        <taxon>Vertebrata</taxon>
        <taxon>Euteleostomi</taxon>
        <taxon>Amphibia</taxon>
        <taxon>Batrachia</taxon>
        <taxon>Caudata</taxon>
        <taxon>Salamandroidea</taxon>
        <taxon>Salamandridae</taxon>
        <taxon>Pleurodelinae</taxon>
        <taxon>Pleurodeles</taxon>
    </lineage>
</organism>
<dbReference type="EMBL" id="JANPWB010000008">
    <property type="protein sequence ID" value="KAJ1165436.1"/>
    <property type="molecule type" value="Genomic_DNA"/>
</dbReference>
<feature type="compositionally biased region" description="Polar residues" evidence="1">
    <location>
        <begin position="92"/>
        <end position="101"/>
    </location>
</feature>
<gene>
    <name evidence="2" type="ORF">NDU88_005864</name>
</gene>
<feature type="region of interest" description="Disordered" evidence="1">
    <location>
        <begin position="88"/>
        <end position="116"/>
    </location>
</feature>
<evidence type="ECO:0000313" key="2">
    <source>
        <dbReference type="EMBL" id="KAJ1165436.1"/>
    </source>
</evidence>
<keyword evidence="3" id="KW-1185">Reference proteome</keyword>
<comment type="caution">
    <text evidence="2">The sequence shown here is derived from an EMBL/GenBank/DDBJ whole genome shotgun (WGS) entry which is preliminary data.</text>
</comment>
<name>A0AAV7SMW7_PLEWA</name>
<protein>
    <submittedName>
        <fullName evidence="2">Uncharacterized protein</fullName>
    </submittedName>
</protein>
<sequence>MAAGDPTRRSRPSLTRSSRGSAPHLLLATFPKVRRCSTSYHCSRRQRQRALYPWGASIGDVRVLTTAGPLLSLSRGAAAVMDSLLSRGRHFGSQQPRSSQGKFRAKSTSKEGRRGPYPCWMPSDHLSLQFSRPPVVIMAGFMRWARFVARERRTMRAAPSDPGHAP</sequence>
<dbReference type="Proteomes" id="UP001066276">
    <property type="component" value="Chromosome 4_2"/>
</dbReference>
<feature type="region of interest" description="Disordered" evidence="1">
    <location>
        <begin position="1"/>
        <end position="21"/>
    </location>
</feature>
<proteinExistence type="predicted"/>
<reference evidence="2" key="1">
    <citation type="journal article" date="2022" name="bioRxiv">
        <title>Sequencing and chromosome-scale assembly of the giantPleurodeles waltlgenome.</title>
        <authorList>
            <person name="Brown T."/>
            <person name="Elewa A."/>
            <person name="Iarovenko S."/>
            <person name="Subramanian E."/>
            <person name="Araus A.J."/>
            <person name="Petzold A."/>
            <person name="Susuki M."/>
            <person name="Suzuki K.-i.T."/>
            <person name="Hayashi T."/>
            <person name="Toyoda A."/>
            <person name="Oliveira C."/>
            <person name="Osipova E."/>
            <person name="Leigh N.D."/>
            <person name="Simon A."/>
            <person name="Yun M.H."/>
        </authorList>
    </citation>
    <scope>NUCLEOTIDE SEQUENCE</scope>
    <source>
        <strain evidence="2">20211129_DDA</strain>
        <tissue evidence="2">Liver</tissue>
    </source>
</reference>